<evidence type="ECO:0000313" key="2">
    <source>
        <dbReference type="Proteomes" id="UP001163603"/>
    </source>
</evidence>
<proteinExistence type="predicted"/>
<gene>
    <name evidence="1" type="ORF">Pint_30019</name>
</gene>
<organism evidence="1 2">
    <name type="scientific">Pistacia integerrima</name>
    <dbReference type="NCBI Taxonomy" id="434235"/>
    <lineage>
        <taxon>Eukaryota</taxon>
        <taxon>Viridiplantae</taxon>
        <taxon>Streptophyta</taxon>
        <taxon>Embryophyta</taxon>
        <taxon>Tracheophyta</taxon>
        <taxon>Spermatophyta</taxon>
        <taxon>Magnoliopsida</taxon>
        <taxon>eudicotyledons</taxon>
        <taxon>Gunneridae</taxon>
        <taxon>Pentapetalae</taxon>
        <taxon>rosids</taxon>
        <taxon>malvids</taxon>
        <taxon>Sapindales</taxon>
        <taxon>Anacardiaceae</taxon>
        <taxon>Pistacia</taxon>
    </lineage>
</organism>
<sequence length="877" mass="100609">MGGVCSITVFSCDAFLSRFLDCTVRKAKYLSELEDNLVALQIELQKLIETRNDMMRRVLIAEQQQMKRMDQVQGWLSRVQDVEIEVGELLQLKYQEVDKYSCIGGYCSKNCKSRYEYGEKVIKMLKVAATLKVEGDFNEVAERLPEDPVDERPIEQAIVGLESTFDKVWRCLGEESVGIIGLYGMGGVGKTTLLTQINNKFLNTENDFDVVIWVVASKDLRIERIQEKIGKRIGLSEDYLRSESFEEKASKIFKIMSKKKFVLLLDDIWERVDLNKVGVPTPNPKMASKIVFTTRIFDVCGFMDAHRNFKVTCLTYEDSWKLFQSKVGKETLDSHPDILELAETVVNECAGLPLALITIGRAMANKKTPEEWSYAIQVLRRSASEFARMGKEVYPLLKFSYDSLSNDTLRSCLLYCALFPEDYNIFKRDLIDYWIGEGFLDEYDNWAAQNKGYYIIGVLLDACLLEKKDDDYVKMHDVIRDMALWIACDIEKEKENFLVHAGEGLTEAKTIIEWEGIKRLSLMENKISHLSNAPRCPQLQTLFLNRNKLGSIRNDFFEFMPSLRVLNLSHNCYLWSLPTGISALVSLQCLDVSGTDIKLLPIELKALKNLKCLNLEYTLFLNRIPQNLISNFPRLHVLRMFSCGYLSQTAEFLVEELRYLENLNVLSITLKSFCALRRFLDSEKLQCCTQSLSLEDFDNSEALNVLSLAEMKHLGALNIYSCAHLEELAINNAEQAKVIRQNHGFHHLRMIHIESCFKFRDLTWLIFAPKLEIIHISSCQEVEEIISVAKLSAVEGLVSRNLKPFAKLQYLTLEYLRNLRIICQKILFFQDLKEARISNCPKLKKLAFISESVRDCKIFVNGEERGREIAAAGGQSH</sequence>
<evidence type="ECO:0000313" key="1">
    <source>
        <dbReference type="EMBL" id="KAJ0007441.1"/>
    </source>
</evidence>
<name>A0ACC0WYV9_9ROSI</name>
<keyword evidence="2" id="KW-1185">Reference proteome</keyword>
<accession>A0ACC0WYV9</accession>
<reference evidence="2" key="1">
    <citation type="journal article" date="2023" name="G3 (Bethesda)">
        <title>Genome assembly and association tests identify interacting loci associated with vigor, precocity, and sex in interspecific pistachio rootstocks.</title>
        <authorList>
            <person name="Palmer W."/>
            <person name="Jacygrad E."/>
            <person name="Sagayaradj S."/>
            <person name="Cavanaugh K."/>
            <person name="Han R."/>
            <person name="Bertier L."/>
            <person name="Beede B."/>
            <person name="Kafkas S."/>
            <person name="Golino D."/>
            <person name="Preece J."/>
            <person name="Michelmore R."/>
        </authorList>
    </citation>
    <scope>NUCLEOTIDE SEQUENCE [LARGE SCALE GENOMIC DNA]</scope>
</reference>
<dbReference type="EMBL" id="CM047750">
    <property type="protein sequence ID" value="KAJ0007441.1"/>
    <property type="molecule type" value="Genomic_DNA"/>
</dbReference>
<dbReference type="Proteomes" id="UP001163603">
    <property type="component" value="Chromosome 15"/>
</dbReference>
<comment type="caution">
    <text evidence="1">The sequence shown here is derived from an EMBL/GenBank/DDBJ whole genome shotgun (WGS) entry which is preliminary data.</text>
</comment>
<protein>
    <submittedName>
        <fullName evidence="1">Uncharacterized protein</fullName>
    </submittedName>
</protein>